<name>A0A2T1J3T6_ACIRA</name>
<reference evidence="1 3" key="1">
    <citation type="journal article" date="2018" name="Nat. Biotechnol.">
        <title>A standardized bacterial taxonomy based on genome phylogeny substantially revises the tree of life.</title>
        <authorList>
            <person name="Parks D.H."/>
            <person name="Chuvochina M."/>
            <person name="Waite D.W."/>
            <person name="Rinke C."/>
            <person name="Skarshewski A."/>
            <person name="Chaumeil P.A."/>
            <person name="Hugenholtz P."/>
        </authorList>
    </citation>
    <scope>NUCLEOTIDE SEQUENCE [LARGE SCALE GENOMIC DNA]</scope>
    <source>
        <strain evidence="1">UBA10045</strain>
    </source>
</reference>
<dbReference type="Proteomes" id="UP000262257">
    <property type="component" value="Unassembled WGS sequence"/>
</dbReference>
<dbReference type="AlphaFoldDB" id="A0A2T1J3T6"/>
<organism evidence="2 4">
    <name type="scientific">Acinetobacter radioresistens</name>
    <dbReference type="NCBI Taxonomy" id="40216"/>
    <lineage>
        <taxon>Bacteria</taxon>
        <taxon>Pseudomonadati</taxon>
        <taxon>Pseudomonadota</taxon>
        <taxon>Gammaproteobacteria</taxon>
        <taxon>Moraxellales</taxon>
        <taxon>Moraxellaceae</taxon>
        <taxon>Acinetobacter</taxon>
    </lineage>
</organism>
<evidence type="ECO:0000313" key="3">
    <source>
        <dbReference type="Proteomes" id="UP000262257"/>
    </source>
</evidence>
<evidence type="ECO:0000313" key="1">
    <source>
        <dbReference type="EMBL" id="HCM30524.1"/>
    </source>
</evidence>
<accession>A0A2T1J3T6</accession>
<dbReference type="EMBL" id="DPXL01000026">
    <property type="protein sequence ID" value="HCM30524.1"/>
    <property type="molecule type" value="Genomic_DNA"/>
</dbReference>
<dbReference type="Proteomes" id="UP000314285">
    <property type="component" value="Unassembled WGS sequence"/>
</dbReference>
<dbReference type="EMBL" id="VFBM01000002">
    <property type="protein sequence ID" value="TNX93628.1"/>
    <property type="molecule type" value="Genomic_DNA"/>
</dbReference>
<gene>
    <name evidence="1" type="ORF">DIC32_01750</name>
    <name evidence="2" type="ORF">FHY67_04090</name>
</gene>
<dbReference type="RefSeq" id="WP_005025201.1">
    <property type="nucleotide sequence ID" value="NZ_CP027365.1"/>
</dbReference>
<evidence type="ECO:0000313" key="2">
    <source>
        <dbReference type="EMBL" id="TNX93628.1"/>
    </source>
</evidence>
<protein>
    <submittedName>
        <fullName evidence="2">Uncharacterized protein</fullName>
    </submittedName>
</protein>
<dbReference type="KEGG" id="arj:DOM24_04055"/>
<sequence>MRNVYEKFKEFIGHQPDHLDMTAKAEISEDNEDYYLITQGMPYSFHRDGETTYITFNGETENIGMDTFQQHKDQILAYLQQVTRQI</sequence>
<proteinExistence type="predicted"/>
<dbReference type="GeneID" id="56305252"/>
<reference evidence="2 4" key="2">
    <citation type="submission" date="2019-06" db="EMBL/GenBank/DDBJ databases">
        <title>Genome of Acinetobacter radioresistens APH1, a phenol degrading strain.</title>
        <authorList>
            <person name="Liu Y."/>
        </authorList>
    </citation>
    <scope>NUCLEOTIDE SEQUENCE [LARGE SCALE GENOMIC DNA]</scope>
    <source>
        <strain evidence="2 4">APH1</strain>
    </source>
</reference>
<comment type="caution">
    <text evidence="2">The sequence shown here is derived from an EMBL/GenBank/DDBJ whole genome shotgun (WGS) entry which is preliminary data.</text>
</comment>
<evidence type="ECO:0000313" key="4">
    <source>
        <dbReference type="Proteomes" id="UP000314285"/>
    </source>
</evidence>